<protein>
    <submittedName>
        <fullName evidence="1">DKNYY domain-containing protein</fullName>
    </submittedName>
</protein>
<gene>
    <name evidence="1" type="ORF">ACFOY0_07620</name>
</gene>
<dbReference type="Proteomes" id="UP001595719">
    <property type="component" value="Unassembled WGS sequence"/>
</dbReference>
<proteinExistence type="predicted"/>
<accession>A0ABV8W5U2</accession>
<dbReference type="Pfam" id="PF13644">
    <property type="entry name" value="DKNYY"/>
    <property type="match status" value="1"/>
</dbReference>
<sequence length="269" mass="31485">MDNNIIWKKVREAVLAKFGNSGTREDEEPYYSLDGKSILYNGYEVKNADFESFTYCFRFAKDKNNCYRTNTKYKEADPETFEVLNYHFAKDKNHIYSINGIVKNVDYESFEVLDNGYKTDKEGKKVSGLSFSSDKSGVWWMDYYSLKPTLIKGTNKDTFQRIDDSYSKDDKYVYYAGTRLPKANPLTWKRLNEETYFSQDEDKFYFGQELLKDADPDTFEIVALPEALGIKPYAKDKNVAYICHNIVSHKELQETIKEELKFVEELKKG</sequence>
<name>A0ABV8W5U2_9FLAO</name>
<dbReference type="EMBL" id="JBHSCO010000002">
    <property type="protein sequence ID" value="MFC4390858.1"/>
    <property type="molecule type" value="Genomic_DNA"/>
</dbReference>
<comment type="caution">
    <text evidence="1">The sequence shown here is derived from an EMBL/GenBank/DDBJ whole genome shotgun (WGS) entry which is preliminary data.</text>
</comment>
<dbReference type="InterPro" id="IPR027375">
    <property type="entry name" value="DKNYY"/>
</dbReference>
<reference evidence="2" key="1">
    <citation type="journal article" date="2019" name="Int. J. Syst. Evol. Microbiol.">
        <title>The Global Catalogue of Microorganisms (GCM) 10K type strain sequencing project: providing services to taxonomists for standard genome sequencing and annotation.</title>
        <authorList>
            <consortium name="The Broad Institute Genomics Platform"/>
            <consortium name="The Broad Institute Genome Sequencing Center for Infectious Disease"/>
            <person name="Wu L."/>
            <person name="Ma J."/>
        </authorList>
    </citation>
    <scope>NUCLEOTIDE SEQUENCE [LARGE SCALE GENOMIC DNA]</scope>
    <source>
        <strain evidence="2">CGMCC 1.15345</strain>
    </source>
</reference>
<evidence type="ECO:0000313" key="2">
    <source>
        <dbReference type="Proteomes" id="UP001595719"/>
    </source>
</evidence>
<dbReference type="RefSeq" id="WP_179005676.1">
    <property type="nucleotide sequence ID" value="NZ_JBHSCO010000002.1"/>
</dbReference>
<evidence type="ECO:0000313" key="1">
    <source>
        <dbReference type="EMBL" id="MFC4390858.1"/>
    </source>
</evidence>
<keyword evidence="2" id="KW-1185">Reference proteome</keyword>
<organism evidence="1 2">
    <name type="scientific">Flavobacterium quisquiliarum</name>
    <dbReference type="NCBI Taxonomy" id="1834436"/>
    <lineage>
        <taxon>Bacteria</taxon>
        <taxon>Pseudomonadati</taxon>
        <taxon>Bacteroidota</taxon>
        <taxon>Flavobacteriia</taxon>
        <taxon>Flavobacteriales</taxon>
        <taxon>Flavobacteriaceae</taxon>
        <taxon>Flavobacterium</taxon>
    </lineage>
</organism>